<reference evidence="1" key="1">
    <citation type="journal article" date="2015" name="Nature">
        <title>Complex archaea that bridge the gap between prokaryotes and eukaryotes.</title>
        <authorList>
            <person name="Spang A."/>
            <person name="Saw J.H."/>
            <person name="Jorgensen S.L."/>
            <person name="Zaremba-Niedzwiedzka K."/>
            <person name="Martijn J."/>
            <person name="Lind A.E."/>
            <person name="van Eijk R."/>
            <person name="Schleper C."/>
            <person name="Guy L."/>
            <person name="Ettema T.J."/>
        </authorList>
    </citation>
    <scope>NUCLEOTIDE SEQUENCE</scope>
</reference>
<comment type="caution">
    <text evidence="1">The sequence shown here is derived from an EMBL/GenBank/DDBJ whole genome shotgun (WGS) entry which is preliminary data.</text>
</comment>
<name>A0A0F8ZN02_9ZZZZ</name>
<dbReference type="AlphaFoldDB" id="A0A0F8ZN02"/>
<proteinExistence type="predicted"/>
<organism evidence="1">
    <name type="scientific">marine sediment metagenome</name>
    <dbReference type="NCBI Taxonomy" id="412755"/>
    <lineage>
        <taxon>unclassified sequences</taxon>
        <taxon>metagenomes</taxon>
        <taxon>ecological metagenomes</taxon>
    </lineage>
</organism>
<evidence type="ECO:0000313" key="1">
    <source>
        <dbReference type="EMBL" id="KKK95228.1"/>
    </source>
</evidence>
<dbReference type="EMBL" id="LAZR01047001">
    <property type="protein sequence ID" value="KKK95228.1"/>
    <property type="molecule type" value="Genomic_DNA"/>
</dbReference>
<gene>
    <name evidence="1" type="ORF">LCGC14_2674930</name>
</gene>
<sequence length="40" mass="4546">NLKNPRLKSTAELSAFREDKIIWLLLLYIQDGGTTRKTAA</sequence>
<accession>A0A0F8ZN02</accession>
<feature type="non-terminal residue" evidence="1">
    <location>
        <position position="1"/>
    </location>
</feature>
<protein>
    <submittedName>
        <fullName evidence="1">Uncharacterized protein</fullName>
    </submittedName>
</protein>